<dbReference type="Proteomes" id="UP000247409">
    <property type="component" value="Unassembled WGS sequence"/>
</dbReference>
<evidence type="ECO:0000313" key="2">
    <source>
        <dbReference type="Proteomes" id="UP000247409"/>
    </source>
</evidence>
<dbReference type="STRING" id="448386.A0A2V3IUH6"/>
<reference evidence="1 2" key="1">
    <citation type="journal article" date="2018" name="Mol. Biol. Evol.">
        <title>Analysis of the draft genome of the red seaweed Gracilariopsis chorda provides insights into genome size evolution in Rhodophyta.</title>
        <authorList>
            <person name="Lee J."/>
            <person name="Yang E.C."/>
            <person name="Graf L."/>
            <person name="Yang J.H."/>
            <person name="Qiu H."/>
            <person name="Zel Zion U."/>
            <person name="Chan C.X."/>
            <person name="Stephens T.G."/>
            <person name="Weber A.P.M."/>
            <person name="Boo G.H."/>
            <person name="Boo S.M."/>
            <person name="Kim K.M."/>
            <person name="Shin Y."/>
            <person name="Jung M."/>
            <person name="Lee S.J."/>
            <person name="Yim H.S."/>
            <person name="Lee J.H."/>
            <person name="Bhattacharya D."/>
            <person name="Yoon H.S."/>
        </authorList>
    </citation>
    <scope>NUCLEOTIDE SEQUENCE [LARGE SCALE GENOMIC DNA]</scope>
    <source>
        <strain evidence="1 2">SKKU-2015</strain>
        <tissue evidence="1">Whole body</tissue>
    </source>
</reference>
<proteinExistence type="predicted"/>
<keyword evidence="2" id="KW-1185">Reference proteome</keyword>
<accession>A0A2V3IUH6</accession>
<name>A0A2V3IUH6_9FLOR</name>
<protein>
    <submittedName>
        <fullName evidence="1">Uncharacterized protein</fullName>
    </submittedName>
</protein>
<sequence length="148" mass="16497">MPNCNGEDERFNTLYEVNCFTVCSFCQARPEIIGGCLFTDASFGKSDGLASQLGVLVALRDGNGNTNILSYGSKKSERVTRSFMTAELLAVVHGYDQAYIAKYMLEEMLQRKIPIAAYIVSRKVFNSVTKQRSTSEKRLEIDMAGKQE</sequence>
<comment type="caution">
    <text evidence="1">The sequence shown here is derived from an EMBL/GenBank/DDBJ whole genome shotgun (WGS) entry which is preliminary data.</text>
</comment>
<organism evidence="1 2">
    <name type="scientific">Gracilariopsis chorda</name>
    <dbReference type="NCBI Taxonomy" id="448386"/>
    <lineage>
        <taxon>Eukaryota</taxon>
        <taxon>Rhodophyta</taxon>
        <taxon>Florideophyceae</taxon>
        <taxon>Rhodymeniophycidae</taxon>
        <taxon>Gracilariales</taxon>
        <taxon>Gracilariaceae</taxon>
        <taxon>Gracilariopsis</taxon>
    </lineage>
</organism>
<dbReference type="AlphaFoldDB" id="A0A2V3IUH6"/>
<evidence type="ECO:0000313" key="1">
    <source>
        <dbReference type="EMBL" id="PXF45774.1"/>
    </source>
</evidence>
<dbReference type="EMBL" id="NBIV01000053">
    <property type="protein sequence ID" value="PXF45774.1"/>
    <property type="molecule type" value="Genomic_DNA"/>
</dbReference>
<dbReference type="OrthoDB" id="430476at2759"/>
<gene>
    <name evidence="1" type="ORF">BWQ96_04441</name>
</gene>